<dbReference type="PROSITE" id="PS50850">
    <property type="entry name" value="MFS"/>
    <property type="match status" value="1"/>
</dbReference>
<dbReference type="Gene3D" id="1.20.1250.20">
    <property type="entry name" value="MFS general substrate transporter like domains"/>
    <property type="match status" value="1"/>
</dbReference>
<dbReference type="OrthoDB" id="6612291at2759"/>
<feature type="domain" description="Major facilitator superfamily (MFS) profile" evidence="7">
    <location>
        <begin position="13"/>
        <end position="484"/>
    </location>
</feature>
<feature type="transmembrane region" description="Helical" evidence="6">
    <location>
        <begin position="312"/>
        <end position="332"/>
    </location>
</feature>
<dbReference type="PROSITE" id="PS00216">
    <property type="entry name" value="SUGAR_TRANSPORT_1"/>
    <property type="match status" value="1"/>
</dbReference>
<evidence type="ECO:0000256" key="4">
    <source>
        <dbReference type="ARBA" id="ARBA00022989"/>
    </source>
</evidence>
<evidence type="ECO:0000313" key="9">
    <source>
        <dbReference type="Proteomes" id="UP000019804"/>
    </source>
</evidence>
<dbReference type="InterPro" id="IPR036259">
    <property type="entry name" value="MFS_trans_sf"/>
</dbReference>
<dbReference type="Proteomes" id="UP000019804">
    <property type="component" value="Unassembled WGS sequence"/>
</dbReference>
<dbReference type="GeneID" id="63702579"/>
<feature type="transmembrane region" description="Helical" evidence="6">
    <location>
        <begin position="123"/>
        <end position="141"/>
    </location>
</feature>
<feature type="transmembrane region" description="Helical" evidence="6">
    <location>
        <begin position="95"/>
        <end position="117"/>
    </location>
</feature>
<keyword evidence="8" id="KW-0762">Sugar transport</keyword>
<evidence type="ECO:0000313" key="8">
    <source>
        <dbReference type="EMBL" id="EYE92010.1"/>
    </source>
</evidence>
<dbReference type="RefSeq" id="XP_040635700.1">
    <property type="nucleotide sequence ID" value="XM_040787455.1"/>
</dbReference>
<keyword evidence="8" id="KW-0813">Transport</keyword>
<dbReference type="STRING" id="1388766.A0A017S790"/>
<gene>
    <name evidence="8" type="ORF">EURHEDRAFT_545808</name>
</gene>
<dbReference type="GO" id="GO:0005351">
    <property type="term" value="F:carbohydrate:proton symporter activity"/>
    <property type="evidence" value="ECO:0007669"/>
    <property type="project" value="TreeGrafter"/>
</dbReference>
<feature type="transmembrane region" description="Helical" evidence="6">
    <location>
        <begin position="66"/>
        <end position="86"/>
    </location>
</feature>
<feature type="transmembrane region" description="Helical" evidence="6">
    <location>
        <begin position="339"/>
        <end position="361"/>
    </location>
</feature>
<feature type="transmembrane region" description="Helical" evidence="6">
    <location>
        <begin position="392"/>
        <end position="409"/>
    </location>
</feature>
<dbReference type="Pfam" id="PF00083">
    <property type="entry name" value="Sugar_tr"/>
    <property type="match status" value="1"/>
</dbReference>
<dbReference type="InterPro" id="IPR005828">
    <property type="entry name" value="MFS_sugar_transport-like"/>
</dbReference>
<accession>A0A017S790</accession>
<feature type="transmembrane region" description="Helical" evidence="6">
    <location>
        <begin position="7"/>
        <end position="26"/>
    </location>
</feature>
<dbReference type="InterPro" id="IPR020846">
    <property type="entry name" value="MFS_dom"/>
</dbReference>
<dbReference type="EMBL" id="KK088440">
    <property type="protein sequence ID" value="EYE92010.1"/>
    <property type="molecule type" value="Genomic_DNA"/>
</dbReference>
<proteinExistence type="inferred from homology"/>
<feature type="transmembrane region" description="Helical" evidence="6">
    <location>
        <begin position="184"/>
        <end position="205"/>
    </location>
</feature>
<dbReference type="PANTHER" id="PTHR48022">
    <property type="entry name" value="PLASTIDIC GLUCOSE TRANSPORTER 4"/>
    <property type="match status" value="1"/>
</dbReference>
<evidence type="ECO:0000256" key="1">
    <source>
        <dbReference type="ARBA" id="ARBA00004141"/>
    </source>
</evidence>
<dbReference type="SUPFAM" id="SSF103473">
    <property type="entry name" value="MFS general substrate transporter"/>
    <property type="match status" value="1"/>
</dbReference>
<keyword evidence="3 6" id="KW-0812">Transmembrane</keyword>
<comment type="similarity">
    <text evidence="2">Belongs to the major facilitator superfamily. Sugar transporter (TC 2.A.1.1) family.</text>
</comment>
<evidence type="ECO:0000256" key="2">
    <source>
        <dbReference type="ARBA" id="ARBA00010992"/>
    </source>
</evidence>
<dbReference type="GO" id="GO:0016020">
    <property type="term" value="C:membrane"/>
    <property type="evidence" value="ECO:0007669"/>
    <property type="project" value="UniProtKB-SubCell"/>
</dbReference>
<dbReference type="AlphaFoldDB" id="A0A017S790"/>
<reference evidence="9" key="1">
    <citation type="journal article" date="2014" name="Nat. Commun.">
        <title>Genomic adaptations of the halophilic Dead Sea filamentous fungus Eurotium rubrum.</title>
        <authorList>
            <person name="Kis-Papo T."/>
            <person name="Weig A.R."/>
            <person name="Riley R."/>
            <person name="Persoh D."/>
            <person name="Salamov A."/>
            <person name="Sun H."/>
            <person name="Lipzen A."/>
            <person name="Wasser S.P."/>
            <person name="Rambold G."/>
            <person name="Grigoriev I.V."/>
            <person name="Nevo E."/>
        </authorList>
    </citation>
    <scope>NUCLEOTIDE SEQUENCE [LARGE SCALE GENOMIC DNA]</scope>
    <source>
        <strain evidence="9">CBS 135680</strain>
    </source>
</reference>
<feature type="transmembrane region" description="Helical" evidence="6">
    <location>
        <begin position="273"/>
        <end position="292"/>
    </location>
</feature>
<sequence>MHPKPQIIYLSQIFFVVGPAFILYGYNQAGLSALLDLPDVVRYFPQVDTINTTGAEKVRNSTIKGLVNACLQLGALVGALSCSVIGDSLGRRKSIFIAGLLALVGQILQCSAFSLAHFIVGRVILGLGIGQLSVTVSVWQSENSSASKRGRQVIAAGIFICVGFASSSWINYSFGKVSFQPVQWRLPLAIPILFSLVICFSVFALPESPHWLVQRNQIESAIDTLAKLNGLPRNNEHVRSEISRIQRSLEVIKGASLRDIFASGKQSRLGYRLVLCIVLQTLQQLVGGNLISIYTTTIFEDNLHLEGDLPQFLAAISLTWKFLCSFIAFAAIDYLGRRVVFIASGTGMSLCMTVMAVATSFPASNQAASIVAAIAPVHLRVAMSSISTANHWLWNFIITMITPVALSSIGWKYYIVFAVLSASVPVITMNRNLELIDLVFREAATIWDIVPIARCLPNGDARTEVELSGEKDAEIGRVEQREVA</sequence>
<dbReference type="PANTHER" id="PTHR48022:SF45">
    <property type="entry name" value="MAJOR FACILITATOR SUPERFAMILY (MFS) PROFILE DOMAIN-CONTAINING PROTEIN-RELATED"/>
    <property type="match status" value="1"/>
</dbReference>
<comment type="subcellular location">
    <subcellularLocation>
        <location evidence="1">Membrane</location>
        <topology evidence="1">Multi-pass membrane protein</topology>
    </subcellularLocation>
</comment>
<dbReference type="InterPro" id="IPR050360">
    <property type="entry name" value="MFS_Sugar_Transporters"/>
</dbReference>
<organism evidence="8 9">
    <name type="scientific">Aspergillus ruber (strain CBS 135680)</name>
    <dbReference type="NCBI Taxonomy" id="1388766"/>
    <lineage>
        <taxon>Eukaryota</taxon>
        <taxon>Fungi</taxon>
        <taxon>Dikarya</taxon>
        <taxon>Ascomycota</taxon>
        <taxon>Pezizomycotina</taxon>
        <taxon>Eurotiomycetes</taxon>
        <taxon>Eurotiomycetidae</taxon>
        <taxon>Eurotiales</taxon>
        <taxon>Aspergillaceae</taxon>
        <taxon>Aspergillus</taxon>
        <taxon>Aspergillus subgen. Aspergillus</taxon>
    </lineage>
</organism>
<evidence type="ECO:0000256" key="3">
    <source>
        <dbReference type="ARBA" id="ARBA00022692"/>
    </source>
</evidence>
<feature type="transmembrane region" description="Helical" evidence="6">
    <location>
        <begin position="153"/>
        <end position="172"/>
    </location>
</feature>
<evidence type="ECO:0000256" key="6">
    <source>
        <dbReference type="SAM" id="Phobius"/>
    </source>
</evidence>
<keyword evidence="9" id="KW-1185">Reference proteome</keyword>
<keyword evidence="4 6" id="KW-1133">Transmembrane helix</keyword>
<name>A0A017S790_ASPRC</name>
<evidence type="ECO:0000256" key="5">
    <source>
        <dbReference type="ARBA" id="ARBA00023136"/>
    </source>
</evidence>
<evidence type="ECO:0000259" key="7">
    <source>
        <dbReference type="PROSITE" id="PS50850"/>
    </source>
</evidence>
<dbReference type="InterPro" id="IPR005829">
    <property type="entry name" value="Sugar_transporter_CS"/>
</dbReference>
<protein>
    <submittedName>
        <fullName evidence="8">Sugar transporter</fullName>
    </submittedName>
</protein>
<dbReference type="HOGENOM" id="CLU_001265_30_3_1"/>
<keyword evidence="5 6" id="KW-0472">Membrane</keyword>